<proteinExistence type="predicted"/>
<dbReference type="SFLD" id="SFLDG01129">
    <property type="entry name" value="C1.5:_HAD__Beta-PGM__Phosphata"/>
    <property type="match status" value="1"/>
</dbReference>
<dbReference type="CDD" id="cd07505">
    <property type="entry name" value="HAD_BPGM-like"/>
    <property type="match status" value="1"/>
</dbReference>
<dbReference type="InterPro" id="IPR041492">
    <property type="entry name" value="HAD_2"/>
</dbReference>
<dbReference type="InterPro" id="IPR036412">
    <property type="entry name" value="HAD-like_sf"/>
</dbReference>
<dbReference type="AlphaFoldDB" id="A0A844FAW9"/>
<dbReference type="PANTHER" id="PTHR18901:SF38">
    <property type="entry name" value="PSEUDOURIDINE-5'-PHOSPHATASE"/>
    <property type="match status" value="1"/>
</dbReference>
<dbReference type="PANTHER" id="PTHR18901">
    <property type="entry name" value="2-DEOXYGLUCOSE-6-PHOSPHATE PHOSPHATASE 2"/>
    <property type="match status" value="1"/>
</dbReference>
<dbReference type="PRINTS" id="PR00413">
    <property type="entry name" value="HADHALOGNASE"/>
</dbReference>
<gene>
    <name evidence="1" type="ORF">FYJ37_14305</name>
</gene>
<dbReference type="NCBIfam" id="TIGR01509">
    <property type="entry name" value="HAD-SF-IA-v3"/>
    <property type="match status" value="1"/>
</dbReference>
<dbReference type="EMBL" id="VUMB01000037">
    <property type="protein sequence ID" value="MSS41477.1"/>
    <property type="molecule type" value="Genomic_DNA"/>
</dbReference>
<reference evidence="1 2" key="1">
    <citation type="submission" date="2019-08" db="EMBL/GenBank/DDBJ databases">
        <title>In-depth cultivation of the pig gut microbiome towards novel bacterial diversity and tailored functional studies.</title>
        <authorList>
            <person name="Wylensek D."/>
            <person name="Hitch T.C.A."/>
            <person name="Clavel T."/>
        </authorList>
    </citation>
    <scope>NUCLEOTIDE SEQUENCE [LARGE SCALE GENOMIC DNA]</scope>
    <source>
        <strain evidence="1 2">BL-389-WT-3D</strain>
    </source>
</reference>
<dbReference type="SFLD" id="SFLDS00003">
    <property type="entry name" value="Haloacid_Dehalogenase"/>
    <property type="match status" value="1"/>
</dbReference>
<dbReference type="Proteomes" id="UP000462363">
    <property type="component" value="Unassembled WGS sequence"/>
</dbReference>
<dbReference type="Pfam" id="PF13419">
    <property type="entry name" value="HAD_2"/>
    <property type="match status" value="1"/>
</dbReference>
<dbReference type="GO" id="GO:0016791">
    <property type="term" value="F:phosphatase activity"/>
    <property type="evidence" value="ECO:0007669"/>
    <property type="project" value="TreeGrafter"/>
</dbReference>
<dbReference type="InterPro" id="IPR023214">
    <property type="entry name" value="HAD_sf"/>
</dbReference>
<name>A0A844FAW9_CLOSV</name>
<accession>A0A844FAW9</accession>
<comment type="caution">
    <text evidence="1">The sequence shown here is derived from an EMBL/GenBank/DDBJ whole genome shotgun (WGS) entry which is preliminary data.</text>
</comment>
<dbReference type="Gene3D" id="1.10.150.240">
    <property type="entry name" value="Putative phosphatase, domain 2"/>
    <property type="match status" value="1"/>
</dbReference>
<dbReference type="RefSeq" id="WP_154322344.1">
    <property type="nucleotide sequence ID" value="NZ_CP045695.1"/>
</dbReference>
<sequence>MIRGAIFDVDGTLLDSMAIWEDAGARYLKGLGIQAQEDLGKLLFPMSLQEGAAYMKARYDLKLSVSQIIEGVGDTVRDYYFYEVPLKKGAADFLGKLSRKDIPMAVATSSELEHIEAAFKRLNVNQYFQKIFTCSQVGAGKSRPDIYFAAGRYLGTEPRETYVFEDVLHAIETADNAGFKTVGVYDRFSESKQEEIRKHSDIYLEDLTDFQTFWEYASR</sequence>
<organism evidence="1 2">
    <name type="scientific">Clostridium scindens (strain JCM 10418 / VPI 12708)</name>
    <dbReference type="NCBI Taxonomy" id="29347"/>
    <lineage>
        <taxon>Bacteria</taxon>
        <taxon>Bacillati</taxon>
        <taxon>Bacillota</taxon>
        <taxon>Clostridia</taxon>
        <taxon>Lachnospirales</taxon>
        <taxon>Lachnospiraceae</taxon>
    </lineage>
</organism>
<dbReference type="SUPFAM" id="SSF56784">
    <property type="entry name" value="HAD-like"/>
    <property type="match status" value="1"/>
</dbReference>
<dbReference type="InterPro" id="IPR023198">
    <property type="entry name" value="PGP-like_dom2"/>
</dbReference>
<dbReference type="Gene3D" id="3.40.50.1000">
    <property type="entry name" value="HAD superfamily/HAD-like"/>
    <property type="match status" value="1"/>
</dbReference>
<evidence type="ECO:0000313" key="1">
    <source>
        <dbReference type="EMBL" id="MSS41477.1"/>
    </source>
</evidence>
<evidence type="ECO:0000313" key="2">
    <source>
        <dbReference type="Proteomes" id="UP000462363"/>
    </source>
</evidence>
<dbReference type="InterPro" id="IPR006439">
    <property type="entry name" value="HAD-SF_hydro_IA"/>
</dbReference>
<protein>
    <submittedName>
        <fullName evidence="1">HAD family phosphatase</fullName>
    </submittedName>
</protein>